<dbReference type="FunFam" id="2.130.10.10:FF:000580">
    <property type="entry name" value="Guanine nucleotide-binding protein subunit beta"/>
    <property type="match status" value="1"/>
</dbReference>
<feature type="repeat" description="WD" evidence="5">
    <location>
        <begin position="177"/>
        <end position="219"/>
    </location>
</feature>
<dbReference type="PRINTS" id="PR00320">
    <property type="entry name" value="GPROTEINBRPT"/>
</dbReference>
<proteinExistence type="inferred from homology"/>
<keyword evidence="3" id="KW-0677">Repeat</keyword>
<feature type="repeat" description="WD" evidence="5">
    <location>
        <begin position="269"/>
        <end position="310"/>
    </location>
</feature>
<keyword evidence="4" id="KW-0807">Transducer</keyword>
<evidence type="ECO:0000256" key="6">
    <source>
        <dbReference type="SAM" id="Coils"/>
    </source>
</evidence>
<dbReference type="PROSITE" id="PS50082">
    <property type="entry name" value="WD_REPEATS_2"/>
    <property type="match status" value="5"/>
</dbReference>
<dbReference type="GO" id="GO:0007165">
    <property type="term" value="P:signal transduction"/>
    <property type="evidence" value="ECO:0007669"/>
    <property type="project" value="UniProtKB-KW"/>
</dbReference>
<dbReference type="PRINTS" id="PR00319">
    <property type="entry name" value="GPROTEINB"/>
</dbReference>
<organism evidence="7 8">
    <name type="scientific">Riccia sorocarpa</name>
    <dbReference type="NCBI Taxonomy" id="122646"/>
    <lineage>
        <taxon>Eukaryota</taxon>
        <taxon>Viridiplantae</taxon>
        <taxon>Streptophyta</taxon>
        <taxon>Embryophyta</taxon>
        <taxon>Marchantiophyta</taxon>
        <taxon>Marchantiopsida</taxon>
        <taxon>Marchantiidae</taxon>
        <taxon>Marchantiales</taxon>
        <taxon>Ricciaceae</taxon>
        <taxon>Riccia</taxon>
    </lineage>
</organism>
<dbReference type="EMBL" id="JBJQOH010000007">
    <property type="protein sequence ID" value="KAL3677696.1"/>
    <property type="molecule type" value="Genomic_DNA"/>
</dbReference>
<dbReference type="Proteomes" id="UP001633002">
    <property type="component" value="Unassembled WGS sequence"/>
</dbReference>
<feature type="repeat" description="WD" evidence="5">
    <location>
        <begin position="225"/>
        <end position="268"/>
    </location>
</feature>
<evidence type="ECO:0000256" key="3">
    <source>
        <dbReference type="ARBA" id="ARBA00022737"/>
    </source>
</evidence>
<dbReference type="PANTHER" id="PTHR19850">
    <property type="entry name" value="GUANINE NUCLEOTIDE-BINDING PROTEIN BETA G PROTEIN BETA"/>
    <property type="match status" value="1"/>
</dbReference>
<keyword evidence="8" id="KW-1185">Reference proteome</keyword>
<feature type="repeat" description="WD" evidence="5">
    <location>
        <begin position="85"/>
        <end position="127"/>
    </location>
</feature>
<dbReference type="CDD" id="cd00200">
    <property type="entry name" value="WD40"/>
    <property type="match status" value="1"/>
</dbReference>
<dbReference type="PIRSF" id="PIRSF002394">
    <property type="entry name" value="GN-bd_beta"/>
    <property type="match status" value="1"/>
</dbReference>
<evidence type="ECO:0000256" key="4">
    <source>
        <dbReference type="ARBA" id="ARBA00023224"/>
    </source>
</evidence>
<comment type="similarity">
    <text evidence="1">Belongs to the WD repeat G protein beta family.</text>
</comment>
<dbReference type="SUPFAM" id="SSF50978">
    <property type="entry name" value="WD40 repeat-like"/>
    <property type="match status" value="1"/>
</dbReference>
<dbReference type="InterPro" id="IPR016346">
    <property type="entry name" value="G-protein_beta_1-5"/>
</dbReference>
<evidence type="ECO:0000256" key="1">
    <source>
        <dbReference type="ARBA" id="ARBA00009768"/>
    </source>
</evidence>
<reference evidence="7 8" key="1">
    <citation type="submission" date="2024-09" db="EMBL/GenBank/DDBJ databases">
        <title>Chromosome-scale assembly of Riccia sorocarpa.</title>
        <authorList>
            <person name="Paukszto L."/>
        </authorList>
    </citation>
    <scope>NUCLEOTIDE SEQUENCE [LARGE SCALE GENOMIC DNA]</scope>
    <source>
        <strain evidence="7">LP-2024</strain>
        <tissue evidence="7">Aerial parts of the thallus</tissue>
    </source>
</reference>
<dbReference type="InterPro" id="IPR015943">
    <property type="entry name" value="WD40/YVTN_repeat-like_dom_sf"/>
</dbReference>
<keyword evidence="6" id="KW-0175">Coiled coil</keyword>
<dbReference type="InterPro" id="IPR001680">
    <property type="entry name" value="WD40_rpt"/>
</dbReference>
<dbReference type="GO" id="GO:0005886">
    <property type="term" value="C:plasma membrane"/>
    <property type="evidence" value="ECO:0007669"/>
    <property type="project" value="UniProtKB-ARBA"/>
</dbReference>
<feature type="coiled-coil region" evidence="6">
    <location>
        <begin position="20"/>
        <end position="47"/>
    </location>
</feature>
<dbReference type="PROSITE" id="PS50294">
    <property type="entry name" value="WD_REPEATS_REGION"/>
    <property type="match status" value="4"/>
</dbReference>
<dbReference type="Gene3D" id="2.130.10.10">
    <property type="entry name" value="YVTN repeat-like/Quinoprotein amine dehydrogenase"/>
    <property type="match status" value="1"/>
</dbReference>
<evidence type="ECO:0000256" key="5">
    <source>
        <dbReference type="PROSITE-ProRule" id="PRU00221"/>
    </source>
</evidence>
<accession>A0ABD3GIG0</accession>
<dbReference type="InterPro" id="IPR001632">
    <property type="entry name" value="WD40_G-protein_beta-like"/>
</dbReference>
<dbReference type="InterPro" id="IPR020472">
    <property type="entry name" value="WD40_PAC1"/>
</dbReference>
<evidence type="ECO:0000313" key="8">
    <source>
        <dbReference type="Proteomes" id="UP001633002"/>
    </source>
</evidence>
<name>A0ABD3GIG0_9MARC</name>
<evidence type="ECO:0000256" key="2">
    <source>
        <dbReference type="ARBA" id="ARBA00022574"/>
    </source>
</evidence>
<dbReference type="InterPro" id="IPR036322">
    <property type="entry name" value="WD40_repeat_dom_sf"/>
</dbReference>
<feature type="repeat" description="WD" evidence="5">
    <location>
        <begin position="361"/>
        <end position="392"/>
    </location>
</feature>
<protein>
    <submittedName>
        <fullName evidence="7">Uncharacterized protein</fullName>
    </submittedName>
</protein>
<dbReference type="SMART" id="SM00320">
    <property type="entry name" value="WD40"/>
    <property type="match status" value="7"/>
</dbReference>
<sequence>MEGVGRGHRIGSSGEKLMSIHDIRENHAKAKVQVAGLRERIQQSRARKADTDDNRLLDATVATYARAHGRRTVEISDDFRLCKTLQGHTGKIYSLDWAYQAGDRIVSVAGDGRLIVWNALTSQKTHAIKLPCQWVMACAFSPMGRSVACGGLDNTCSVFNLNSTPDADGNLPVSQALMGHKSYLSCCRYVPQMEQHIITSSGDETCMLWDAEHGQRISTFGGDSTSGHTAAVMSVSVSTNNTPQVFVSGSCDKTARLWDTRMRNAPHTYHGHEGDVNAVCLLPDGKRFGTASDDGTCRLFDTRTGYQLQLYSHPREGDSVKVLAVAFSSSGRLMFAAYDNDDCFVWDTITAEVVMNLANVSHGHTKRISCLGVCRDGSALCTGSWDNTLKVWAFSGRGIHD</sequence>
<dbReference type="Pfam" id="PF25391">
    <property type="entry name" value="WD40_Gbeta"/>
    <property type="match status" value="1"/>
</dbReference>
<dbReference type="AlphaFoldDB" id="A0ABD3GIG0"/>
<gene>
    <name evidence="7" type="ORF">R1sor_020652</name>
</gene>
<comment type="caution">
    <text evidence="7">The sequence shown here is derived from an EMBL/GenBank/DDBJ whole genome shotgun (WGS) entry which is preliminary data.</text>
</comment>
<keyword evidence="2 5" id="KW-0853">WD repeat</keyword>
<evidence type="ECO:0000313" key="7">
    <source>
        <dbReference type="EMBL" id="KAL3677696.1"/>
    </source>
</evidence>